<keyword evidence="2" id="KW-0813">Transport</keyword>
<dbReference type="SMART" id="SM00382">
    <property type="entry name" value="AAA"/>
    <property type="match status" value="1"/>
</dbReference>
<dbReference type="CDD" id="cd03235">
    <property type="entry name" value="ABC_Metallic_Cations"/>
    <property type="match status" value="1"/>
</dbReference>
<dbReference type="SUPFAM" id="SSF52540">
    <property type="entry name" value="P-loop containing nucleoside triphosphate hydrolases"/>
    <property type="match status" value="1"/>
</dbReference>
<dbReference type="InterPro" id="IPR050153">
    <property type="entry name" value="Metal_Ion_Import_ABC"/>
</dbReference>
<protein>
    <submittedName>
        <fullName evidence="6">ABC transporter related</fullName>
    </submittedName>
</protein>
<evidence type="ECO:0000259" key="5">
    <source>
        <dbReference type="PROSITE" id="PS50893"/>
    </source>
</evidence>
<evidence type="ECO:0000256" key="3">
    <source>
        <dbReference type="ARBA" id="ARBA00022741"/>
    </source>
</evidence>
<reference evidence="6 7" key="2">
    <citation type="submission" date="2006-07" db="EMBL/GenBank/DDBJ databases">
        <title>Sequencing of the draft genome and assembly of Chlorobium ferroxidans DSM 13031.</title>
        <authorList>
            <consortium name="US DOE Joint Genome Institute (JGI-PGF)"/>
            <person name="Copeland A."/>
            <person name="Lucas S."/>
            <person name="Lapidus A."/>
            <person name="Barry K."/>
            <person name="Glavina del Rio T."/>
            <person name="Dalin E."/>
            <person name="Tice H."/>
            <person name="Bruce D."/>
            <person name="Pitluck S."/>
            <person name="Richardson P."/>
        </authorList>
    </citation>
    <scope>NUCLEOTIDE SEQUENCE [LARGE SCALE GENOMIC DNA]</scope>
    <source>
        <strain evidence="6 7">DSM 13031</strain>
    </source>
</reference>
<dbReference type="InterPro" id="IPR003593">
    <property type="entry name" value="AAA+_ATPase"/>
</dbReference>
<dbReference type="GO" id="GO:0016887">
    <property type="term" value="F:ATP hydrolysis activity"/>
    <property type="evidence" value="ECO:0007669"/>
    <property type="project" value="InterPro"/>
</dbReference>
<evidence type="ECO:0000313" key="6">
    <source>
        <dbReference type="EMBL" id="EAT58683.1"/>
    </source>
</evidence>
<dbReference type="PANTHER" id="PTHR42734:SF5">
    <property type="entry name" value="IRON TRANSPORT SYSTEM ATP-BINDING PROTEIN HI_0361-RELATED"/>
    <property type="match status" value="1"/>
</dbReference>
<gene>
    <name evidence="6" type="ORF">CferDRAFT_0727</name>
</gene>
<dbReference type="AlphaFoldDB" id="Q0YQY9"/>
<feature type="domain" description="ABC transporter" evidence="5">
    <location>
        <begin position="3"/>
        <end position="231"/>
    </location>
</feature>
<dbReference type="RefSeq" id="WP_006366635.1">
    <property type="nucleotide sequence ID" value="NZ_AASE01000014.1"/>
</dbReference>
<dbReference type="EMBL" id="AASE01000014">
    <property type="protein sequence ID" value="EAT58683.1"/>
    <property type="molecule type" value="Genomic_DNA"/>
</dbReference>
<keyword evidence="3" id="KW-0547">Nucleotide-binding</keyword>
<evidence type="ECO:0000313" key="7">
    <source>
        <dbReference type="Proteomes" id="UP000004162"/>
    </source>
</evidence>
<comment type="caution">
    <text evidence="6">The sequence shown here is derived from an EMBL/GenBank/DDBJ whole genome shotgun (WGS) entry which is preliminary data.</text>
</comment>
<dbReference type="Pfam" id="PF00005">
    <property type="entry name" value="ABC_tran"/>
    <property type="match status" value="1"/>
</dbReference>
<dbReference type="InterPro" id="IPR027417">
    <property type="entry name" value="P-loop_NTPase"/>
</dbReference>
<dbReference type="Proteomes" id="UP000004162">
    <property type="component" value="Unassembled WGS sequence"/>
</dbReference>
<evidence type="ECO:0000256" key="1">
    <source>
        <dbReference type="ARBA" id="ARBA00005417"/>
    </source>
</evidence>
<dbReference type="PROSITE" id="PS50893">
    <property type="entry name" value="ABC_TRANSPORTER_2"/>
    <property type="match status" value="1"/>
</dbReference>
<dbReference type="Gene3D" id="3.40.50.300">
    <property type="entry name" value="P-loop containing nucleotide triphosphate hydrolases"/>
    <property type="match status" value="1"/>
</dbReference>
<accession>Q0YQY9</accession>
<proteinExistence type="inferred from homology"/>
<keyword evidence="4" id="KW-0067">ATP-binding</keyword>
<comment type="similarity">
    <text evidence="1">Belongs to the ABC transporter superfamily.</text>
</comment>
<name>Q0YQY9_9CHLB</name>
<reference evidence="6 7" key="1">
    <citation type="submission" date="2006-07" db="EMBL/GenBank/DDBJ databases">
        <title>Annotation of the draft genome assembly of Chlorobium ferroxidans DSM 13031.</title>
        <authorList>
            <consortium name="US DOE Joint Genome Institute (JGI-ORNL)"/>
            <person name="Larimer F."/>
            <person name="Land M."/>
            <person name="Hauser L."/>
        </authorList>
    </citation>
    <scope>NUCLEOTIDE SEQUENCE [LARGE SCALE GENOMIC DNA]</scope>
    <source>
        <strain evidence="6 7">DSM 13031</strain>
    </source>
</reference>
<sequence>MSITINNVTAGYDRHPVVHHLSGSFADASLTAVSGPNGGGKSTLLKALVGFVPLMTGRIDFGGVKPDEIAYLPQQFEIDRTFPISVLDVVLLGNWSRTGAFAPMGKLHRKEALDALAEVDMAAFASRPVVSLSTGQWQRVLFARIIVQRARLILLDEPFAAIDGHTTLELMQQLKQWCRNGVTIICVMHDLNLVRAHFPQSLLLSRELIAWGNTADVLTQENLDAALERSGSWQESLERCEINGEEERSA</sequence>
<organism evidence="6 7">
    <name type="scientific">Chlorobium ferrooxidans DSM 13031</name>
    <dbReference type="NCBI Taxonomy" id="377431"/>
    <lineage>
        <taxon>Bacteria</taxon>
        <taxon>Pseudomonadati</taxon>
        <taxon>Chlorobiota</taxon>
        <taxon>Chlorobiia</taxon>
        <taxon>Chlorobiales</taxon>
        <taxon>Chlorobiaceae</taxon>
        <taxon>Chlorobium/Pelodictyon group</taxon>
        <taxon>Chlorobium</taxon>
    </lineage>
</organism>
<dbReference type="PANTHER" id="PTHR42734">
    <property type="entry name" value="METAL TRANSPORT SYSTEM ATP-BINDING PROTEIN TM_0124-RELATED"/>
    <property type="match status" value="1"/>
</dbReference>
<keyword evidence="7" id="KW-1185">Reference proteome</keyword>
<evidence type="ECO:0000256" key="2">
    <source>
        <dbReference type="ARBA" id="ARBA00022448"/>
    </source>
</evidence>
<evidence type="ECO:0000256" key="4">
    <source>
        <dbReference type="ARBA" id="ARBA00022840"/>
    </source>
</evidence>
<dbReference type="GO" id="GO:0005524">
    <property type="term" value="F:ATP binding"/>
    <property type="evidence" value="ECO:0007669"/>
    <property type="project" value="UniProtKB-KW"/>
</dbReference>
<dbReference type="InterPro" id="IPR003439">
    <property type="entry name" value="ABC_transporter-like_ATP-bd"/>
</dbReference>